<dbReference type="EMBL" id="SNXZ01000012">
    <property type="protein sequence ID" value="TDP89638.1"/>
    <property type="molecule type" value="Genomic_DNA"/>
</dbReference>
<protein>
    <submittedName>
        <fullName evidence="1">Uncharacterized protein</fullName>
    </submittedName>
</protein>
<name>A0A4V6PVL1_LABRH</name>
<keyword evidence="2" id="KW-1185">Reference proteome</keyword>
<evidence type="ECO:0000313" key="2">
    <source>
        <dbReference type="Proteomes" id="UP000295444"/>
    </source>
</evidence>
<proteinExistence type="predicted"/>
<dbReference type="AlphaFoldDB" id="A0A4V6PVL1"/>
<evidence type="ECO:0000313" key="1">
    <source>
        <dbReference type="EMBL" id="TDP89638.1"/>
    </source>
</evidence>
<dbReference type="Proteomes" id="UP000295444">
    <property type="component" value="Unassembled WGS sequence"/>
</dbReference>
<gene>
    <name evidence="1" type="ORF">EV186_11238</name>
</gene>
<comment type="caution">
    <text evidence="1">The sequence shown here is derived from an EMBL/GenBank/DDBJ whole genome shotgun (WGS) entry which is preliminary data.</text>
</comment>
<accession>A0A4V6PVL1</accession>
<organism evidence="1 2">
    <name type="scientific">Labedaea rhizosphaerae</name>
    <dbReference type="NCBI Taxonomy" id="598644"/>
    <lineage>
        <taxon>Bacteria</taxon>
        <taxon>Bacillati</taxon>
        <taxon>Actinomycetota</taxon>
        <taxon>Actinomycetes</taxon>
        <taxon>Pseudonocardiales</taxon>
        <taxon>Pseudonocardiaceae</taxon>
        <taxon>Labedaea</taxon>
    </lineage>
</organism>
<reference evidence="1 2" key="1">
    <citation type="submission" date="2019-03" db="EMBL/GenBank/DDBJ databases">
        <title>Genomic Encyclopedia of Type Strains, Phase IV (KMG-IV): sequencing the most valuable type-strain genomes for metagenomic binning, comparative biology and taxonomic classification.</title>
        <authorList>
            <person name="Goeker M."/>
        </authorList>
    </citation>
    <scope>NUCLEOTIDE SEQUENCE [LARGE SCALE GENOMIC DNA]</scope>
    <source>
        <strain evidence="1 2">DSM 45361</strain>
    </source>
</reference>
<sequence>MLNTEMLLTKRFSGDRPGLDLLGIEKAAVPVTVVATEVLAQEIKPLPLLDEFVLRLLKADVGGATDIAAFLGLDQELVDAVVADHFREGALVIGPGQGVLTLTARGRKLADELESIRPIQKNFKIAFDRLTWSVADYEPRDLVTKSVAVAEGCVLLPAQRTTRIKAPDITPAAVNSILKRNDRGRGGSIDVLDVIDVAPSMHRYLVVNLLIYGDQDRGEVETAIVVDGDHSDVHNTALGTLGGTDKLGFTVASAVPHTLLPAHLEAERVCPAPGALFDENSPRVRGIQLVEHQVALMAALETATERLLISTDQATSSVVDSNFLAKLEQRLRARVRVDLVFSKCGREAQAELDRLARRYRRFKLHRPEDGATNTLVFDGNWIVSDFPWLSFRGAGLPFRDYQGTVVTVPDDTERAYAEGLAPFEA</sequence>